<reference evidence="1 2" key="1">
    <citation type="journal article" date="2016" name="Nat. Commun.">
        <title>Thousands of microbial genomes shed light on interconnected biogeochemical processes in an aquifer system.</title>
        <authorList>
            <person name="Anantharaman K."/>
            <person name="Brown C.T."/>
            <person name="Hug L.A."/>
            <person name="Sharon I."/>
            <person name="Castelle C.J."/>
            <person name="Probst A.J."/>
            <person name="Thomas B.C."/>
            <person name="Singh A."/>
            <person name="Wilkins M.J."/>
            <person name="Karaoz U."/>
            <person name="Brodie E.L."/>
            <person name="Williams K.H."/>
            <person name="Hubbard S.S."/>
            <person name="Banfield J.F."/>
        </authorList>
    </citation>
    <scope>NUCLEOTIDE SEQUENCE [LARGE SCALE GENOMIC DNA]</scope>
</reference>
<name>A0A1F5JLV0_9BACT</name>
<dbReference type="AlphaFoldDB" id="A0A1F5JLV0"/>
<protein>
    <submittedName>
        <fullName evidence="1">Uncharacterized protein</fullName>
    </submittedName>
</protein>
<sequence>MAKERLDTLREIVFDHPDRFVGCAQIQKPNGGKYYAGFADGSSVEEEVIALIEDEFRTGTTDFHIVKVPIELTVIPRLRNLLV</sequence>
<dbReference type="EMBL" id="MFCP01000003">
    <property type="protein sequence ID" value="OGE29641.1"/>
    <property type="molecule type" value="Genomic_DNA"/>
</dbReference>
<comment type="caution">
    <text evidence="1">The sequence shown here is derived from an EMBL/GenBank/DDBJ whole genome shotgun (WGS) entry which is preliminary data.</text>
</comment>
<evidence type="ECO:0000313" key="1">
    <source>
        <dbReference type="EMBL" id="OGE29641.1"/>
    </source>
</evidence>
<evidence type="ECO:0000313" key="2">
    <source>
        <dbReference type="Proteomes" id="UP000177555"/>
    </source>
</evidence>
<accession>A0A1F5JLV0</accession>
<organism evidence="1 2">
    <name type="scientific">Candidatus Daviesbacteria bacterium RIFCSPHIGHO2_01_FULL_40_11</name>
    <dbReference type="NCBI Taxonomy" id="1797762"/>
    <lineage>
        <taxon>Bacteria</taxon>
        <taxon>Candidatus Daviesiibacteriota</taxon>
    </lineage>
</organism>
<proteinExistence type="predicted"/>
<gene>
    <name evidence="1" type="ORF">A2867_02165</name>
</gene>
<dbReference type="Proteomes" id="UP000177555">
    <property type="component" value="Unassembled WGS sequence"/>
</dbReference>